<protein>
    <recommendedName>
        <fullName evidence="4">DUF3306 domain-containing protein</fullName>
    </recommendedName>
</protein>
<keyword evidence="3" id="KW-1185">Reference proteome</keyword>
<evidence type="ECO:0000313" key="3">
    <source>
        <dbReference type="Proteomes" id="UP000199677"/>
    </source>
</evidence>
<feature type="compositionally biased region" description="Polar residues" evidence="1">
    <location>
        <begin position="164"/>
        <end position="178"/>
    </location>
</feature>
<dbReference type="Pfam" id="PF11748">
    <property type="entry name" value="DUF3306"/>
    <property type="match status" value="1"/>
</dbReference>
<organism evidence="2 3">
    <name type="scientific">Vreelandella arcis</name>
    <dbReference type="NCBI Taxonomy" id="416873"/>
    <lineage>
        <taxon>Bacteria</taxon>
        <taxon>Pseudomonadati</taxon>
        <taxon>Pseudomonadota</taxon>
        <taxon>Gammaproteobacteria</taxon>
        <taxon>Oceanospirillales</taxon>
        <taxon>Halomonadaceae</taxon>
        <taxon>Vreelandella</taxon>
    </lineage>
</organism>
<sequence length="209" mass="22971">MSRLERWSRIKRGIEPEDPAPEPEPDKQLHNDTAADPGVADSQPLDEAPEKHESETADDSEERASAPPPPGSLDATLPDPETLEAGSDFSGYMVSGVSSTLRRRALKRLWATGNYNVRDGLDDYDLDYRQQLKPMASELAGKLRQWVKKADETLEQNADEPPASEQTALSTAKNATQHPESDDEVTATQLENGQKTVQDDQSDSSKTKA</sequence>
<evidence type="ECO:0000313" key="2">
    <source>
        <dbReference type="EMBL" id="SDO30888.1"/>
    </source>
</evidence>
<dbReference type="STRING" id="416873.SAMN04487951_12016"/>
<accession>A0A1H0IHL3</accession>
<name>A0A1H0IHL3_9GAMM</name>
<dbReference type="RefSeq" id="WP_089707936.1">
    <property type="nucleotide sequence ID" value="NZ_FNII01000020.1"/>
</dbReference>
<dbReference type="InterPro" id="IPR021735">
    <property type="entry name" value="DUF3306"/>
</dbReference>
<proteinExistence type="predicted"/>
<dbReference type="Proteomes" id="UP000199677">
    <property type="component" value="Unassembled WGS sequence"/>
</dbReference>
<evidence type="ECO:0008006" key="4">
    <source>
        <dbReference type="Google" id="ProtNLM"/>
    </source>
</evidence>
<gene>
    <name evidence="2" type="ORF">SAMN04487951_12016</name>
</gene>
<feature type="region of interest" description="Disordered" evidence="1">
    <location>
        <begin position="1"/>
        <end position="93"/>
    </location>
</feature>
<reference evidence="3" key="1">
    <citation type="submission" date="2016-10" db="EMBL/GenBank/DDBJ databases">
        <authorList>
            <person name="Varghese N."/>
            <person name="Submissions S."/>
        </authorList>
    </citation>
    <scope>NUCLEOTIDE SEQUENCE [LARGE SCALE GENOMIC DNA]</scope>
    <source>
        <strain evidence="3">CGMCC 1.6494</strain>
    </source>
</reference>
<feature type="compositionally biased region" description="Polar residues" evidence="1">
    <location>
        <begin position="186"/>
        <end position="196"/>
    </location>
</feature>
<dbReference type="EMBL" id="FNII01000020">
    <property type="protein sequence ID" value="SDO30888.1"/>
    <property type="molecule type" value="Genomic_DNA"/>
</dbReference>
<feature type="compositionally biased region" description="Basic and acidic residues" evidence="1">
    <location>
        <begin position="1"/>
        <end position="15"/>
    </location>
</feature>
<dbReference type="AlphaFoldDB" id="A0A1H0IHL3"/>
<feature type="region of interest" description="Disordered" evidence="1">
    <location>
        <begin position="152"/>
        <end position="209"/>
    </location>
</feature>
<evidence type="ECO:0000256" key="1">
    <source>
        <dbReference type="SAM" id="MobiDB-lite"/>
    </source>
</evidence>
<dbReference type="OrthoDB" id="5609487at2"/>